<keyword evidence="7" id="KW-0067">ATP-binding</keyword>
<dbReference type="SMART" id="SM00388">
    <property type="entry name" value="HisKA"/>
    <property type="match status" value="1"/>
</dbReference>
<dbReference type="CDD" id="cd00082">
    <property type="entry name" value="HisKA"/>
    <property type="match status" value="1"/>
</dbReference>
<dbReference type="EC" id="2.7.13.3" evidence="2"/>
<evidence type="ECO:0000256" key="6">
    <source>
        <dbReference type="ARBA" id="ARBA00022777"/>
    </source>
</evidence>
<keyword evidence="3" id="KW-0597">Phosphoprotein</keyword>
<evidence type="ECO:0000256" key="1">
    <source>
        <dbReference type="ARBA" id="ARBA00000085"/>
    </source>
</evidence>
<dbReference type="Gene3D" id="3.30.565.10">
    <property type="entry name" value="Histidine kinase-like ATPase, C-terminal domain"/>
    <property type="match status" value="1"/>
</dbReference>
<dbReference type="InterPro" id="IPR036097">
    <property type="entry name" value="HisK_dim/P_sf"/>
</dbReference>
<comment type="catalytic activity">
    <reaction evidence="1">
        <text>ATP + protein L-histidine = ADP + protein N-phospho-L-histidine.</text>
        <dbReference type="EC" id="2.7.13.3"/>
    </reaction>
</comment>
<feature type="region of interest" description="Disordered" evidence="9">
    <location>
        <begin position="1"/>
        <end position="24"/>
    </location>
</feature>
<accession>A0A6M5YFU4</accession>
<dbReference type="Pfam" id="PF00512">
    <property type="entry name" value="HisKA"/>
    <property type="match status" value="1"/>
</dbReference>
<dbReference type="SUPFAM" id="SSF109604">
    <property type="entry name" value="HD-domain/PDEase-like"/>
    <property type="match status" value="1"/>
</dbReference>
<evidence type="ECO:0000256" key="9">
    <source>
        <dbReference type="SAM" id="MobiDB-lite"/>
    </source>
</evidence>
<evidence type="ECO:0000256" key="7">
    <source>
        <dbReference type="ARBA" id="ARBA00022840"/>
    </source>
</evidence>
<evidence type="ECO:0000256" key="3">
    <source>
        <dbReference type="ARBA" id="ARBA00022553"/>
    </source>
</evidence>
<dbReference type="Gene3D" id="1.10.3210.10">
    <property type="entry name" value="Hypothetical protein af1432"/>
    <property type="match status" value="1"/>
</dbReference>
<dbReference type="Pfam" id="PF02518">
    <property type="entry name" value="HATPase_c"/>
    <property type="match status" value="1"/>
</dbReference>
<dbReference type="InterPro" id="IPR005467">
    <property type="entry name" value="His_kinase_dom"/>
</dbReference>
<dbReference type="EMBL" id="CP053452">
    <property type="protein sequence ID" value="QJW92909.1"/>
    <property type="molecule type" value="Genomic_DNA"/>
</dbReference>
<dbReference type="PRINTS" id="PR00344">
    <property type="entry name" value="BCTRLSENSOR"/>
</dbReference>
<feature type="domain" description="Histidine kinase" evidence="10">
    <location>
        <begin position="240"/>
        <end position="449"/>
    </location>
</feature>
<dbReference type="RefSeq" id="WP_171469215.1">
    <property type="nucleotide sequence ID" value="NZ_CP053452.2"/>
</dbReference>
<dbReference type="InterPro" id="IPR004358">
    <property type="entry name" value="Sig_transdc_His_kin-like_C"/>
</dbReference>
<evidence type="ECO:0000313" key="11">
    <source>
        <dbReference type="EMBL" id="QJW92909.1"/>
    </source>
</evidence>
<evidence type="ECO:0000313" key="12">
    <source>
        <dbReference type="Proteomes" id="UP000503447"/>
    </source>
</evidence>
<dbReference type="SUPFAM" id="SSF47384">
    <property type="entry name" value="Homodimeric domain of signal transducing histidine kinase"/>
    <property type="match status" value="1"/>
</dbReference>
<gene>
    <name evidence="11" type="ORF">FTUN_0406</name>
</gene>
<dbReference type="Proteomes" id="UP000503447">
    <property type="component" value="Chromosome"/>
</dbReference>
<dbReference type="InterPro" id="IPR003661">
    <property type="entry name" value="HisK_dim/P_dom"/>
</dbReference>
<dbReference type="InterPro" id="IPR003594">
    <property type="entry name" value="HATPase_dom"/>
</dbReference>
<organism evidence="11 12">
    <name type="scientific">Frigoriglobus tundricola</name>
    <dbReference type="NCBI Taxonomy" id="2774151"/>
    <lineage>
        <taxon>Bacteria</taxon>
        <taxon>Pseudomonadati</taxon>
        <taxon>Planctomycetota</taxon>
        <taxon>Planctomycetia</taxon>
        <taxon>Gemmatales</taxon>
        <taxon>Gemmataceae</taxon>
        <taxon>Frigoriglobus</taxon>
    </lineage>
</organism>
<dbReference type="AlphaFoldDB" id="A0A6M5YFU4"/>
<evidence type="ECO:0000256" key="2">
    <source>
        <dbReference type="ARBA" id="ARBA00012438"/>
    </source>
</evidence>
<evidence type="ECO:0000256" key="4">
    <source>
        <dbReference type="ARBA" id="ARBA00022679"/>
    </source>
</evidence>
<reference evidence="12" key="1">
    <citation type="submission" date="2020-05" db="EMBL/GenBank/DDBJ databases">
        <title>Frigoriglobus tundricola gen. nov., sp. nov., a psychrotolerant cellulolytic planctomycete of the family Gemmataceae with two divergent copies of 16S rRNA gene.</title>
        <authorList>
            <person name="Kulichevskaya I.S."/>
            <person name="Ivanova A.A."/>
            <person name="Naumoff D.G."/>
            <person name="Beletsky A.V."/>
            <person name="Rijpstra W.I.C."/>
            <person name="Sinninghe Damste J.S."/>
            <person name="Mardanov A.V."/>
            <person name="Ravin N.V."/>
            <person name="Dedysh S.N."/>
        </authorList>
    </citation>
    <scope>NUCLEOTIDE SEQUENCE [LARGE SCALE GENOMIC DNA]</scope>
    <source>
        <strain evidence="12">PL17</strain>
    </source>
</reference>
<keyword evidence="4" id="KW-0808">Transferase</keyword>
<evidence type="ECO:0000256" key="8">
    <source>
        <dbReference type="ARBA" id="ARBA00023012"/>
    </source>
</evidence>
<keyword evidence="6" id="KW-0418">Kinase</keyword>
<dbReference type="InterPro" id="IPR036890">
    <property type="entry name" value="HATPase_C_sf"/>
</dbReference>
<dbReference type="PANTHER" id="PTHR43065:SF10">
    <property type="entry name" value="PEROXIDE STRESS-ACTIVATED HISTIDINE KINASE MAK3"/>
    <property type="match status" value="1"/>
</dbReference>
<name>A0A6M5YFU4_9BACT</name>
<protein>
    <recommendedName>
        <fullName evidence="2">histidine kinase</fullName>
        <ecNumber evidence="2">2.7.13.3</ecNumber>
    </recommendedName>
</protein>
<dbReference type="SMART" id="SM00387">
    <property type="entry name" value="HATPase_c"/>
    <property type="match status" value="1"/>
</dbReference>
<proteinExistence type="predicted"/>
<dbReference type="KEGG" id="ftj:FTUN_0406"/>
<dbReference type="PROSITE" id="PS50109">
    <property type="entry name" value="HIS_KIN"/>
    <property type="match status" value="1"/>
</dbReference>
<keyword evidence="8" id="KW-0902">Two-component regulatory system</keyword>
<dbReference type="Gene3D" id="1.10.287.130">
    <property type="match status" value="1"/>
</dbReference>
<keyword evidence="5" id="KW-0547">Nucleotide-binding</keyword>
<dbReference type="SUPFAM" id="SSF55874">
    <property type="entry name" value="ATPase domain of HSP90 chaperone/DNA topoisomerase II/histidine kinase"/>
    <property type="match status" value="1"/>
</dbReference>
<keyword evidence="12" id="KW-1185">Reference proteome</keyword>
<evidence type="ECO:0000259" key="10">
    <source>
        <dbReference type="PROSITE" id="PS50109"/>
    </source>
</evidence>
<dbReference type="GO" id="GO:0005524">
    <property type="term" value="F:ATP binding"/>
    <property type="evidence" value="ECO:0007669"/>
    <property type="project" value="UniProtKB-KW"/>
</dbReference>
<sequence>MSRADGPRRALRPPPGGPHAPRAPDRTACVLAALAPLGWFAVAAVDAGAAAEPLHDPQAPPAATVQAAVWGYDQNAIARRLAHRWRFPDWLASALGNLNLPLAAARFVVADPDLFAVAQLAVLETERRTHTLGLTDGADRPALLAALKLDDAALDELWTRVVGASAEPAPALDPNPHKVPLVANLLKMAAECRRRNGAALVLRLEERLDHLHAAVARVGDGADQRTRDAKLAALAELAAGAGHEINNPLAVISGNAQRLFRTEPEPERGEVLQTIIRQSQRIAGILRDLMQFARPPQPKPHRTAAADLLAAVRTDLAPLAAEKGVRLEVSGGAVGTFVRCDYAQIKHALVAVARNGIEAAGAEGWVRLGCTDGDDESVTFTIEDSGPGLSAESLEHCFDPFYCGRAAGRGRGLGLPTAWQFARQNGGDVRHEPVADGPTRFVVTVPRSITLEFVDRQSA</sequence>
<evidence type="ECO:0000256" key="5">
    <source>
        <dbReference type="ARBA" id="ARBA00022741"/>
    </source>
</evidence>
<dbReference type="GO" id="GO:0000155">
    <property type="term" value="F:phosphorelay sensor kinase activity"/>
    <property type="evidence" value="ECO:0007669"/>
    <property type="project" value="InterPro"/>
</dbReference>
<dbReference type="PANTHER" id="PTHR43065">
    <property type="entry name" value="SENSOR HISTIDINE KINASE"/>
    <property type="match status" value="1"/>
</dbReference>